<dbReference type="EMBL" id="JAEKJA010000021">
    <property type="protein sequence ID" value="MBJ3777833.1"/>
    <property type="molecule type" value="Genomic_DNA"/>
</dbReference>
<dbReference type="Proteomes" id="UP000609531">
    <property type="component" value="Unassembled WGS sequence"/>
</dbReference>
<dbReference type="RefSeq" id="WP_198883740.1">
    <property type="nucleotide sequence ID" value="NZ_JAEKJA010000021.1"/>
</dbReference>
<evidence type="ECO:0000313" key="1">
    <source>
        <dbReference type="EMBL" id="MBJ3777833.1"/>
    </source>
</evidence>
<dbReference type="AlphaFoldDB" id="A0A934ISI8"/>
<protein>
    <submittedName>
        <fullName evidence="1">Uncharacterized protein</fullName>
    </submittedName>
</protein>
<sequence length="150" mass="16502">MLMLDEFSVSTLTGMELKCLILPYTEHGIVAISGKRDGKKVFVALSGEVQFRILRSNSTREGIVVPNVSFRVDPKTANDYAYVSNSLGSVVRHDTNLSISAKRETDFGEELIVIEENLPSIGSHEVAFSGWNIILGDAVLNKVLWSTKNS</sequence>
<keyword evidence="2" id="KW-1185">Reference proteome</keyword>
<name>A0A934ISI8_9HYPH</name>
<gene>
    <name evidence="1" type="ORF">JCR33_19165</name>
</gene>
<accession>A0A934ISI8</accession>
<organism evidence="1 2">
    <name type="scientific">Acuticoccus mangrovi</name>
    <dbReference type="NCBI Taxonomy" id="2796142"/>
    <lineage>
        <taxon>Bacteria</taxon>
        <taxon>Pseudomonadati</taxon>
        <taxon>Pseudomonadota</taxon>
        <taxon>Alphaproteobacteria</taxon>
        <taxon>Hyphomicrobiales</taxon>
        <taxon>Amorphaceae</taxon>
        <taxon>Acuticoccus</taxon>
    </lineage>
</organism>
<reference evidence="1" key="1">
    <citation type="submission" date="2020-12" db="EMBL/GenBank/DDBJ databases">
        <title>Bacterial taxonomy.</title>
        <authorList>
            <person name="Pan X."/>
        </authorList>
    </citation>
    <scope>NUCLEOTIDE SEQUENCE</scope>
    <source>
        <strain evidence="1">B2012</strain>
    </source>
</reference>
<evidence type="ECO:0000313" key="2">
    <source>
        <dbReference type="Proteomes" id="UP000609531"/>
    </source>
</evidence>
<comment type="caution">
    <text evidence="1">The sequence shown here is derived from an EMBL/GenBank/DDBJ whole genome shotgun (WGS) entry which is preliminary data.</text>
</comment>
<proteinExistence type="predicted"/>